<feature type="transmembrane region" description="Helical" evidence="6">
    <location>
        <begin position="523"/>
        <end position="540"/>
    </location>
</feature>
<feature type="transmembrane region" description="Helical" evidence="6">
    <location>
        <begin position="392"/>
        <end position="409"/>
    </location>
</feature>
<evidence type="ECO:0000259" key="7">
    <source>
        <dbReference type="Pfam" id="PF03772"/>
    </source>
</evidence>
<feature type="transmembrane region" description="Helical" evidence="6">
    <location>
        <begin position="547"/>
        <end position="569"/>
    </location>
</feature>
<comment type="caution">
    <text evidence="9">The sequence shown here is derived from an EMBL/GenBank/DDBJ whole genome shotgun (WGS) entry which is preliminary data.</text>
</comment>
<feature type="domain" description="DUF4131" evidence="8">
    <location>
        <begin position="67"/>
        <end position="215"/>
    </location>
</feature>
<name>A0ABW1L1G3_9PROT</name>
<dbReference type="EMBL" id="JBHPON010000002">
    <property type="protein sequence ID" value="MFC6036863.1"/>
    <property type="molecule type" value="Genomic_DNA"/>
</dbReference>
<keyword evidence="2" id="KW-1003">Cell membrane</keyword>
<dbReference type="InterPro" id="IPR025405">
    <property type="entry name" value="DUF4131"/>
</dbReference>
<feature type="transmembrane region" description="Helical" evidence="6">
    <location>
        <begin position="369"/>
        <end position="386"/>
    </location>
</feature>
<dbReference type="InterPro" id="IPR052159">
    <property type="entry name" value="Competence_DNA_uptake"/>
</dbReference>
<sequence>MTADPLKLASVGEDFAQAPPFSRMTYLGGQAVRRWAAMDFARLSLWTPAAIGLGAGLYFGLKSEPDWPLGVAALALLAGFSFWRSPFQRVFTLLMFVALGFVAADWRTAQTAAPQLSRELGFAEVTGRLLSVEESARQRRYVIALTSIEDLEADETPARARLTWRGEGFDARPGDLISVRARLSPPPPPVAPGAFDFARQLYFQRIGAVGFAVSAPVADPDAARTFRQRLAASIETMRVNLAARIIEATPNHKEGGAILAAIVTGKRGAISDRAEAALRDAGLAHLLAISGLHMGLATGLVFFTVRFGLAAVEPIALRYPIKKWAAAAALMSGAFYLILSGGGWSARRAFIMAAIMFLAILVDRRALSLRNVAIAAVIILLTTPEALFSTGFQMSFAAVTALIAAYEWLGARADPGRSFTWGARLRRYGIALAVTDIIAALATAPYALYHFNRVALYSLPANMAAMPLMGFFIVPFAVAALLLAPLGLDGWAWRAAAWWMELVLNIASGVAGLDGAVSTTPQWPQSAMIVLTLGGLWLCLSRAPWRLAGLTAIPVAAMLVAGARAPLLFVSPTGMNAGVIVHNGEGEPTLYVHSTRREKFAASMWEEAAGLDIERVKPAALTEILACDPAGCAGEITDRAVITAAFVSDPASLSEDCHRADLVVAFFPASSADWRACKAVLIDRRSAWNRGAHAVWVEEDGLLKVQSANDLRGNRPWTGDG</sequence>
<dbReference type="PANTHER" id="PTHR30619">
    <property type="entry name" value="DNA INTERNALIZATION/COMPETENCE PROTEIN COMEC/REC2"/>
    <property type="match status" value="1"/>
</dbReference>
<evidence type="ECO:0000313" key="10">
    <source>
        <dbReference type="Proteomes" id="UP001596116"/>
    </source>
</evidence>
<feature type="domain" description="ComEC/Rec2-related protein" evidence="7">
    <location>
        <begin position="262"/>
        <end position="543"/>
    </location>
</feature>
<evidence type="ECO:0000256" key="3">
    <source>
        <dbReference type="ARBA" id="ARBA00022692"/>
    </source>
</evidence>
<evidence type="ECO:0000256" key="2">
    <source>
        <dbReference type="ARBA" id="ARBA00022475"/>
    </source>
</evidence>
<proteinExistence type="predicted"/>
<evidence type="ECO:0000256" key="5">
    <source>
        <dbReference type="ARBA" id="ARBA00023136"/>
    </source>
</evidence>
<dbReference type="PANTHER" id="PTHR30619:SF1">
    <property type="entry name" value="RECOMBINATION PROTEIN 2"/>
    <property type="match status" value="1"/>
</dbReference>
<organism evidence="9 10">
    <name type="scientific">Hyphococcus aureus</name>
    <dbReference type="NCBI Taxonomy" id="2666033"/>
    <lineage>
        <taxon>Bacteria</taxon>
        <taxon>Pseudomonadati</taxon>
        <taxon>Pseudomonadota</taxon>
        <taxon>Alphaproteobacteria</taxon>
        <taxon>Parvularculales</taxon>
        <taxon>Parvularculaceae</taxon>
        <taxon>Hyphococcus</taxon>
    </lineage>
</organism>
<evidence type="ECO:0000313" key="9">
    <source>
        <dbReference type="EMBL" id="MFC6036863.1"/>
    </source>
</evidence>
<protein>
    <submittedName>
        <fullName evidence="9">ComEC/Rec2 family competence protein</fullName>
    </submittedName>
</protein>
<feature type="transmembrane region" description="Helical" evidence="6">
    <location>
        <begin position="321"/>
        <end position="339"/>
    </location>
</feature>
<feature type="transmembrane region" description="Helical" evidence="6">
    <location>
        <begin position="90"/>
        <end position="109"/>
    </location>
</feature>
<evidence type="ECO:0000256" key="4">
    <source>
        <dbReference type="ARBA" id="ARBA00022989"/>
    </source>
</evidence>
<keyword evidence="3 6" id="KW-0812">Transmembrane</keyword>
<evidence type="ECO:0000256" key="1">
    <source>
        <dbReference type="ARBA" id="ARBA00004651"/>
    </source>
</evidence>
<reference evidence="9 10" key="1">
    <citation type="submission" date="2024-09" db="EMBL/GenBank/DDBJ databases">
        <authorList>
            <person name="Zhang Z.-H."/>
        </authorList>
    </citation>
    <scope>NUCLEOTIDE SEQUENCE [LARGE SCALE GENOMIC DNA]</scope>
    <source>
        <strain evidence="9 10">HHTR114</strain>
    </source>
</reference>
<keyword evidence="4 6" id="KW-1133">Transmembrane helix</keyword>
<evidence type="ECO:0000256" key="6">
    <source>
        <dbReference type="SAM" id="Phobius"/>
    </source>
</evidence>
<feature type="transmembrane region" description="Helical" evidence="6">
    <location>
        <begin position="496"/>
        <end position="517"/>
    </location>
</feature>
<accession>A0ABW1L1G3</accession>
<dbReference type="Pfam" id="PF03772">
    <property type="entry name" value="Competence"/>
    <property type="match status" value="1"/>
</dbReference>
<feature type="transmembrane region" description="Helical" evidence="6">
    <location>
        <begin position="43"/>
        <end position="61"/>
    </location>
</feature>
<feature type="transmembrane region" description="Helical" evidence="6">
    <location>
        <begin position="283"/>
        <end position="309"/>
    </location>
</feature>
<gene>
    <name evidence="9" type="ORF">ACFMB1_14990</name>
</gene>
<dbReference type="RefSeq" id="WP_379881889.1">
    <property type="nucleotide sequence ID" value="NZ_JBHPON010000002.1"/>
</dbReference>
<evidence type="ECO:0000259" key="8">
    <source>
        <dbReference type="Pfam" id="PF13567"/>
    </source>
</evidence>
<dbReference type="Proteomes" id="UP001596116">
    <property type="component" value="Unassembled WGS sequence"/>
</dbReference>
<keyword evidence="10" id="KW-1185">Reference proteome</keyword>
<feature type="transmembrane region" description="Helical" evidence="6">
    <location>
        <begin position="463"/>
        <end position="484"/>
    </location>
</feature>
<dbReference type="Pfam" id="PF13567">
    <property type="entry name" value="DUF4131"/>
    <property type="match status" value="1"/>
</dbReference>
<comment type="subcellular location">
    <subcellularLocation>
        <location evidence="1">Cell membrane</location>
        <topology evidence="1">Multi-pass membrane protein</topology>
    </subcellularLocation>
</comment>
<keyword evidence="5 6" id="KW-0472">Membrane</keyword>
<feature type="transmembrane region" description="Helical" evidence="6">
    <location>
        <begin position="430"/>
        <end position="451"/>
    </location>
</feature>
<dbReference type="NCBIfam" id="TIGR00360">
    <property type="entry name" value="ComEC_N-term"/>
    <property type="match status" value="1"/>
</dbReference>
<dbReference type="InterPro" id="IPR004477">
    <property type="entry name" value="ComEC_N"/>
</dbReference>